<proteinExistence type="predicted"/>
<dbReference type="EMBL" id="JABEQG010000039">
    <property type="protein sequence ID" value="MBB2157696.1"/>
    <property type="molecule type" value="Genomic_DNA"/>
</dbReference>
<evidence type="ECO:0000313" key="1">
    <source>
        <dbReference type="EMBL" id="MBB2157696.1"/>
    </source>
</evidence>
<evidence type="ECO:0008006" key="3">
    <source>
        <dbReference type="Google" id="ProtNLM"/>
    </source>
</evidence>
<dbReference type="Proteomes" id="UP000550787">
    <property type="component" value="Unassembled WGS sequence"/>
</dbReference>
<dbReference type="AlphaFoldDB" id="A0A7W4I7J5"/>
<name>A0A7W4I7J5_GLUDI</name>
<evidence type="ECO:0000313" key="2">
    <source>
        <dbReference type="Proteomes" id="UP000550787"/>
    </source>
</evidence>
<gene>
    <name evidence="1" type="ORF">HLH33_15485</name>
</gene>
<dbReference type="RefSeq" id="WP_183116329.1">
    <property type="nucleotide sequence ID" value="NZ_JABEQG010000039.1"/>
</dbReference>
<reference evidence="1 2" key="1">
    <citation type="submission" date="2020-04" db="EMBL/GenBank/DDBJ databases">
        <title>Description of novel Gluconacetobacter.</title>
        <authorList>
            <person name="Sombolestani A."/>
        </authorList>
    </citation>
    <scope>NUCLEOTIDE SEQUENCE [LARGE SCALE GENOMIC DNA]</scope>
    <source>
        <strain evidence="1 2">LMG 7603</strain>
    </source>
</reference>
<sequence>MALLQNIDLARFVALMQEDASPAQLLDNGSLLLEQAGDVAMHWAPFEHTPKTARLVICGITPGRTQALNALSAFGQALKAGFDPAEALRLAKLTGSFSGTMRTNIVRMLDVLMVHHALGVSSCADLFNPQYELVHMTSALRYPVFVRGGNYNGNPPMLRTPMLRSVVEDVLTEEALLLPDALWLPLGPKPTEALAHLVTRGVLKAKNVLEGMPHPSGANAERIAYFLGQKARIDLSAKTRPDLIDAARGKLLAQVSRLPPVIIA</sequence>
<organism evidence="1 2">
    <name type="scientific">Gluconacetobacter diazotrophicus</name>
    <name type="common">Acetobacter diazotrophicus</name>
    <dbReference type="NCBI Taxonomy" id="33996"/>
    <lineage>
        <taxon>Bacteria</taxon>
        <taxon>Pseudomonadati</taxon>
        <taxon>Pseudomonadota</taxon>
        <taxon>Alphaproteobacteria</taxon>
        <taxon>Acetobacterales</taxon>
        <taxon>Acetobacteraceae</taxon>
        <taxon>Gluconacetobacter</taxon>
    </lineage>
</organism>
<accession>A0A7W4I7J5</accession>
<comment type="caution">
    <text evidence="1">The sequence shown here is derived from an EMBL/GenBank/DDBJ whole genome shotgun (WGS) entry which is preliminary data.</text>
</comment>
<protein>
    <recommendedName>
        <fullName evidence="3">Uracil-DNA glycosylase-like domain-containing protein</fullName>
    </recommendedName>
</protein>